<comment type="caution">
    <text evidence="7">The sequence shown here is derived from an EMBL/GenBank/DDBJ whole genome shotgun (WGS) entry which is preliminary data.</text>
</comment>
<dbReference type="InterPro" id="IPR050584">
    <property type="entry name" value="Cholesterol_7-desaturase"/>
</dbReference>
<dbReference type="GO" id="GO:0046872">
    <property type="term" value="F:metal ion binding"/>
    <property type="evidence" value="ECO:0007669"/>
    <property type="project" value="UniProtKB-KW"/>
</dbReference>
<feature type="domain" description="Rieske" evidence="6">
    <location>
        <begin position="27"/>
        <end position="131"/>
    </location>
</feature>
<keyword evidence="2" id="KW-0479">Metal-binding</keyword>
<gene>
    <name evidence="7" type="ORF">FG385_16155</name>
</gene>
<reference evidence="7 8" key="1">
    <citation type="submission" date="2019-06" db="EMBL/GenBank/DDBJ databases">
        <title>Amycolatopsis alkalitolerans sp. nov., isolated from Gastrodia elata Blume.</title>
        <authorList>
            <person name="Narsing Rao M.P."/>
            <person name="Li W.J."/>
        </authorList>
    </citation>
    <scope>NUCLEOTIDE SEQUENCE [LARGE SCALE GENOMIC DNA]</scope>
    <source>
        <strain evidence="7 8">SYSUP0005</strain>
    </source>
</reference>
<dbReference type="InterPro" id="IPR036922">
    <property type="entry name" value="Rieske_2Fe-2S_sf"/>
</dbReference>
<dbReference type="PROSITE" id="PS51296">
    <property type="entry name" value="RIESKE"/>
    <property type="match status" value="1"/>
</dbReference>
<dbReference type="Pfam" id="PF19301">
    <property type="entry name" value="LigXa_C"/>
    <property type="match status" value="1"/>
</dbReference>
<evidence type="ECO:0000256" key="5">
    <source>
        <dbReference type="ARBA" id="ARBA00023014"/>
    </source>
</evidence>
<dbReference type="OrthoDB" id="5243643at2"/>
<evidence type="ECO:0000313" key="7">
    <source>
        <dbReference type="EMBL" id="TNC25175.1"/>
    </source>
</evidence>
<dbReference type="GO" id="GO:0051213">
    <property type="term" value="F:dioxygenase activity"/>
    <property type="evidence" value="ECO:0007669"/>
    <property type="project" value="UniProtKB-KW"/>
</dbReference>
<sequence length="416" mass="47669">MLTAEKNERLTRVGRGTPMGELLRRYWWPIATHDMVGRQPVRRRLLGEDLVLFRDASGRVGLLAEQCPHRRASLALGCTESAGLRCGYHGWLFDVDGRCVEQPGEPGDSGFADRVRTTAYPVQELGGLVFAYLGPQPAPLLPRYDLFVWDNVWRDIGHADLPCNFLQIMENSVDPYHVEWLHGRYGSFLKELAGEPPLQVLTKKHVKVAFDVFEHGILKRRVLEGQTEEDEDWKIGHPLVFPGMLRIGGGGLHFFQIRVPIDDTHTWHVWYQTYRPAEDGEIPPQQEIPVYEVPLYDEHGEFIRDYVDGQDITAWVTQGAIADRSEEHLGRSDLGVIVLRRLYQEQIDRVEAGDDPICTYRDPARNQLIELPQEKEKFGGGKEFRHEFLTGGQTRYSPIKDDVEKLFERYSDQVPS</sequence>
<dbReference type="EMBL" id="VDFW01000012">
    <property type="protein sequence ID" value="TNC25175.1"/>
    <property type="molecule type" value="Genomic_DNA"/>
</dbReference>
<dbReference type="GO" id="GO:0016705">
    <property type="term" value="F:oxidoreductase activity, acting on paired donors, with incorporation or reduction of molecular oxygen"/>
    <property type="evidence" value="ECO:0007669"/>
    <property type="project" value="UniProtKB-ARBA"/>
</dbReference>
<dbReference type="RefSeq" id="WP_139097563.1">
    <property type="nucleotide sequence ID" value="NZ_VDFW01000012.1"/>
</dbReference>
<dbReference type="Pfam" id="PF00355">
    <property type="entry name" value="Rieske"/>
    <property type="match status" value="1"/>
</dbReference>
<dbReference type="GO" id="GO:0004497">
    <property type="term" value="F:monooxygenase activity"/>
    <property type="evidence" value="ECO:0007669"/>
    <property type="project" value="UniProtKB-ARBA"/>
</dbReference>
<proteinExistence type="predicted"/>
<dbReference type="InterPro" id="IPR045623">
    <property type="entry name" value="LigXa_C"/>
</dbReference>
<accession>A0A5C4M0S7</accession>
<evidence type="ECO:0000256" key="4">
    <source>
        <dbReference type="ARBA" id="ARBA00023004"/>
    </source>
</evidence>
<keyword evidence="3" id="KW-0560">Oxidoreductase</keyword>
<keyword evidence="5" id="KW-0411">Iron-sulfur</keyword>
<dbReference type="SUPFAM" id="SSF55961">
    <property type="entry name" value="Bet v1-like"/>
    <property type="match status" value="1"/>
</dbReference>
<name>A0A5C4M0S7_9PSEU</name>
<dbReference type="AlphaFoldDB" id="A0A5C4M0S7"/>
<dbReference type="GO" id="GO:0051537">
    <property type="term" value="F:2 iron, 2 sulfur cluster binding"/>
    <property type="evidence" value="ECO:0007669"/>
    <property type="project" value="UniProtKB-KW"/>
</dbReference>
<organism evidence="7 8">
    <name type="scientific">Amycolatopsis alkalitolerans</name>
    <dbReference type="NCBI Taxonomy" id="2547244"/>
    <lineage>
        <taxon>Bacteria</taxon>
        <taxon>Bacillati</taxon>
        <taxon>Actinomycetota</taxon>
        <taxon>Actinomycetes</taxon>
        <taxon>Pseudonocardiales</taxon>
        <taxon>Pseudonocardiaceae</taxon>
        <taxon>Amycolatopsis</taxon>
    </lineage>
</organism>
<dbReference type="SUPFAM" id="SSF50022">
    <property type="entry name" value="ISP domain"/>
    <property type="match status" value="1"/>
</dbReference>
<dbReference type="CDD" id="cd08878">
    <property type="entry name" value="RHO_alpha_C_DMO-like"/>
    <property type="match status" value="1"/>
</dbReference>
<dbReference type="PANTHER" id="PTHR21266:SF59">
    <property type="entry name" value="BLR4922 PROTEIN"/>
    <property type="match status" value="1"/>
</dbReference>
<evidence type="ECO:0000256" key="2">
    <source>
        <dbReference type="ARBA" id="ARBA00022723"/>
    </source>
</evidence>
<evidence type="ECO:0000259" key="6">
    <source>
        <dbReference type="PROSITE" id="PS51296"/>
    </source>
</evidence>
<protein>
    <submittedName>
        <fullName evidence="7">Aromatic ring-hydroxylating dioxygenase subunit alpha</fullName>
    </submittedName>
</protein>
<keyword evidence="8" id="KW-1185">Reference proteome</keyword>
<dbReference type="Gene3D" id="3.90.380.10">
    <property type="entry name" value="Naphthalene 1,2-dioxygenase Alpha Subunit, Chain A, domain 1"/>
    <property type="match status" value="1"/>
</dbReference>
<dbReference type="Gene3D" id="2.102.10.10">
    <property type="entry name" value="Rieske [2Fe-2S] iron-sulphur domain"/>
    <property type="match status" value="1"/>
</dbReference>
<evidence type="ECO:0000313" key="8">
    <source>
        <dbReference type="Proteomes" id="UP000305546"/>
    </source>
</evidence>
<keyword evidence="1" id="KW-0001">2Fe-2S</keyword>
<keyword evidence="7" id="KW-0223">Dioxygenase</keyword>
<evidence type="ECO:0000256" key="1">
    <source>
        <dbReference type="ARBA" id="ARBA00022714"/>
    </source>
</evidence>
<keyword evidence="4" id="KW-0408">Iron</keyword>
<dbReference type="CDD" id="cd03479">
    <property type="entry name" value="Rieske_RO_Alpha_PhDO_like"/>
    <property type="match status" value="1"/>
</dbReference>
<evidence type="ECO:0000256" key="3">
    <source>
        <dbReference type="ARBA" id="ARBA00023002"/>
    </source>
</evidence>
<dbReference type="Proteomes" id="UP000305546">
    <property type="component" value="Unassembled WGS sequence"/>
</dbReference>
<dbReference type="PANTHER" id="PTHR21266">
    <property type="entry name" value="IRON-SULFUR DOMAIN CONTAINING PROTEIN"/>
    <property type="match status" value="1"/>
</dbReference>
<dbReference type="InterPro" id="IPR017941">
    <property type="entry name" value="Rieske_2Fe-2S"/>
</dbReference>